<dbReference type="RefSeq" id="WP_216456218.1">
    <property type="nucleotide sequence ID" value="NZ_JAHLQL010000001.1"/>
</dbReference>
<accession>A0ABS6EZY9</accession>
<sequence>MKDKKLPLGIRMAETISNTNHRNNIKESEDNDLMEFKQSLLKINKILDNNNFIQTLENNKEIRTSLKEIIIKSVNILA</sequence>
<evidence type="ECO:0000313" key="1">
    <source>
        <dbReference type="EMBL" id="MBU5591204.1"/>
    </source>
</evidence>
<proteinExistence type="predicted"/>
<comment type="caution">
    <text evidence="1">The sequence shown here is derived from an EMBL/GenBank/DDBJ whole genome shotgun (WGS) entry which is preliminary data.</text>
</comment>
<name>A0ABS6EZY9_9CLOT</name>
<protein>
    <submittedName>
        <fullName evidence="1">Uncharacterized protein</fullName>
    </submittedName>
</protein>
<gene>
    <name evidence="1" type="ORF">KQI89_05455</name>
</gene>
<evidence type="ECO:0000313" key="2">
    <source>
        <dbReference type="Proteomes" id="UP000736583"/>
    </source>
</evidence>
<dbReference type="EMBL" id="JAHLQL010000001">
    <property type="protein sequence ID" value="MBU5591204.1"/>
    <property type="molecule type" value="Genomic_DNA"/>
</dbReference>
<organism evidence="1 2">
    <name type="scientific">Clostridium simiarum</name>
    <dbReference type="NCBI Taxonomy" id="2841506"/>
    <lineage>
        <taxon>Bacteria</taxon>
        <taxon>Bacillati</taxon>
        <taxon>Bacillota</taxon>
        <taxon>Clostridia</taxon>
        <taxon>Eubacteriales</taxon>
        <taxon>Clostridiaceae</taxon>
        <taxon>Clostridium</taxon>
    </lineage>
</organism>
<keyword evidence="2" id="KW-1185">Reference proteome</keyword>
<dbReference type="Proteomes" id="UP000736583">
    <property type="component" value="Unassembled WGS sequence"/>
</dbReference>
<reference evidence="1 2" key="1">
    <citation type="submission" date="2021-06" db="EMBL/GenBank/DDBJ databases">
        <authorList>
            <person name="Sun Q."/>
            <person name="Li D."/>
        </authorList>
    </citation>
    <scope>NUCLEOTIDE SEQUENCE [LARGE SCALE GENOMIC DNA]</scope>
    <source>
        <strain evidence="1 2">MSJ-4</strain>
    </source>
</reference>